<evidence type="ECO:0000313" key="2">
    <source>
        <dbReference type="EMBL" id="XAE41215.1"/>
    </source>
</evidence>
<name>A0ABZ3D0Q0_9PROT</name>
<dbReference type="InterPro" id="IPR010982">
    <property type="entry name" value="Lambda_DNA-bd_dom_sf"/>
</dbReference>
<dbReference type="EMBL" id="CP152276">
    <property type="protein sequence ID" value="XAE41215.1"/>
    <property type="molecule type" value="Genomic_DNA"/>
</dbReference>
<dbReference type="RefSeq" id="WP_342627189.1">
    <property type="nucleotide sequence ID" value="NZ_CP152276.1"/>
</dbReference>
<organism evidence="2 3">
    <name type="scientific">Nguyenibacter vanlangensis</name>
    <dbReference type="NCBI Taxonomy" id="1216886"/>
    <lineage>
        <taxon>Bacteria</taxon>
        <taxon>Pseudomonadati</taxon>
        <taxon>Pseudomonadota</taxon>
        <taxon>Alphaproteobacteria</taxon>
        <taxon>Acetobacterales</taxon>
        <taxon>Acetobacteraceae</taxon>
        <taxon>Nguyenibacter</taxon>
    </lineage>
</organism>
<protein>
    <submittedName>
        <fullName evidence="2">Helix-turn-helix transcriptional regulator</fullName>
    </submittedName>
</protein>
<dbReference type="Proteomes" id="UP001449795">
    <property type="component" value="Chromosome"/>
</dbReference>
<dbReference type="SUPFAM" id="SSF47413">
    <property type="entry name" value="lambda repressor-like DNA-binding domains"/>
    <property type="match status" value="1"/>
</dbReference>
<dbReference type="SMART" id="SM00530">
    <property type="entry name" value="HTH_XRE"/>
    <property type="match status" value="1"/>
</dbReference>
<dbReference type="Pfam" id="PF13560">
    <property type="entry name" value="HTH_31"/>
    <property type="match status" value="1"/>
</dbReference>
<dbReference type="Gene3D" id="1.10.260.40">
    <property type="entry name" value="lambda repressor-like DNA-binding domains"/>
    <property type="match status" value="1"/>
</dbReference>
<keyword evidence="3" id="KW-1185">Reference proteome</keyword>
<reference evidence="2 3" key="1">
    <citation type="submission" date="2024-04" db="EMBL/GenBank/DDBJ databases">
        <title>Complete genome sequence of Nguyenibacter vanlangesis HBCM-1154, a strain capable of nitrogen fixation, IAA production, and phosphorus solubilization isolated from sugarcane soil.</title>
        <authorList>
            <person name="MY HANH P."/>
        </authorList>
    </citation>
    <scope>NUCLEOTIDE SEQUENCE [LARGE SCALE GENOMIC DNA]</scope>
    <source>
        <strain evidence="2 3">HBCM 1154</strain>
    </source>
</reference>
<dbReference type="PROSITE" id="PS50943">
    <property type="entry name" value="HTH_CROC1"/>
    <property type="match status" value="1"/>
</dbReference>
<evidence type="ECO:0000259" key="1">
    <source>
        <dbReference type="PROSITE" id="PS50943"/>
    </source>
</evidence>
<dbReference type="InterPro" id="IPR001387">
    <property type="entry name" value="Cro/C1-type_HTH"/>
</dbReference>
<evidence type="ECO:0000313" key="3">
    <source>
        <dbReference type="Proteomes" id="UP001449795"/>
    </source>
</evidence>
<proteinExistence type="predicted"/>
<sequence>MNTITAAQVRAARGLLGWTRDELVAASGVPKSTLVRLEDGNSAPRTSTLTAIRTALETAGVEFIAENGGGAGVRLKKE</sequence>
<gene>
    <name evidence="2" type="ORF">AAC691_12935</name>
</gene>
<feature type="domain" description="HTH cro/C1-type" evidence="1">
    <location>
        <begin position="9"/>
        <end position="63"/>
    </location>
</feature>
<accession>A0ABZ3D0Q0</accession>
<dbReference type="CDD" id="cd00093">
    <property type="entry name" value="HTH_XRE"/>
    <property type="match status" value="1"/>
</dbReference>